<dbReference type="Proteomes" id="UP000078512">
    <property type="component" value="Unassembled WGS sequence"/>
</dbReference>
<feature type="compositionally biased region" description="Polar residues" evidence="3">
    <location>
        <begin position="899"/>
        <end position="914"/>
    </location>
</feature>
<feature type="region of interest" description="Disordered" evidence="3">
    <location>
        <begin position="45"/>
        <end position="81"/>
    </location>
</feature>
<evidence type="ECO:0000256" key="3">
    <source>
        <dbReference type="SAM" id="MobiDB-lite"/>
    </source>
</evidence>
<keyword evidence="1 2" id="KW-0175">Coiled coil</keyword>
<feature type="coiled-coil region" evidence="2">
    <location>
        <begin position="124"/>
        <end position="230"/>
    </location>
</feature>
<evidence type="ECO:0000313" key="4">
    <source>
        <dbReference type="EMBL" id="OAQ26189.1"/>
    </source>
</evidence>
<gene>
    <name evidence="4" type="ORF">K457DRAFT_128420</name>
</gene>
<feature type="compositionally biased region" description="Low complexity" evidence="3">
    <location>
        <begin position="817"/>
        <end position="831"/>
    </location>
</feature>
<protein>
    <submittedName>
        <fullName evidence="4">Uncharacterized protein</fullName>
    </submittedName>
</protein>
<organism evidence="4 5">
    <name type="scientific">Linnemannia elongata AG-77</name>
    <dbReference type="NCBI Taxonomy" id="1314771"/>
    <lineage>
        <taxon>Eukaryota</taxon>
        <taxon>Fungi</taxon>
        <taxon>Fungi incertae sedis</taxon>
        <taxon>Mucoromycota</taxon>
        <taxon>Mortierellomycotina</taxon>
        <taxon>Mortierellomycetes</taxon>
        <taxon>Mortierellales</taxon>
        <taxon>Mortierellaceae</taxon>
        <taxon>Linnemannia</taxon>
    </lineage>
</organism>
<sequence length="932" mass="101542">MAVESPTTTAIEVASTTTTTATDTLNLSDALVAIGNDVLTNGPSTSTVLDGSSGTATPSTASVADSDEKLSFRDHETDTDNDDFHDAFDDLPAAKKLQHRLSKYSPQQGRQTEEWEQIMQDWDRVMAEKRIRDAKLNLVEQENKRMKAQLTESEAARVENEKESAARIAELEQVNRELAGKSKDPAKEKVALQNQLEEAEAEKELFKLMLEETEGEKKRVEMKLSQADKEKAAWAKRSEKLKAVKNRLKLKAAQFELLSTSTSSLLAQGLETGARPDKERLRLMDQVNSLESDRSRLAAMVKNTMNSTTDLSSELSSTGVDVSTLSNQDLINENQRLDNALQMSRVECSLLQRRIEAFEVTLHDVRVALTNSEAHAESLEMKKYDLQDKVTALEGNLDRARIESTKYQALHKELLEKNEKLDREMNVVKARFEAKDRVLITTQKQLTAAKTDGGLLKTIRRELESVLFDYNTVVQHFMDIQVQAIGAKSLANTLKRKNNELSAQLTHYRSMLLGIKSFNNNDPIKSPTVTTLRSEFRVLLEKIQEEHNGQVDKERADRSKAQDWNRKLRMEKDFMKLELQNQVEKWRRVSVYWEDKWRKTANDLHEAVTSGASSEMLFEIASTNPGLLQTTGTITNGHIAGSSAPTSTVTSPRTSQTLSAAGAQAKRLSLAISTSSMANLISGGGSSNTPVEPPMTPSAMKQHILESKARSNGAVANGLNRQSSSSFFHNQTSSPSYLSAPVTNANGVITSISSPPLASSNQPSTATLAVGAITESLTDLVSTVKPFLSRTVSSTANGISATTSSLVGGVGTGRGGSSSPNSHSPSSRLAAAASLRTPIAAGLPPSVKGTGAMGNTAVSKTSIRSRTMATSVIGSARSNALLTGSGTVVVTEESREAQTRANSSISTVSRNVDQALSESDRLKADVRRMLNR</sequence>
<dbReference type="AlphaFoldDB" id="A0A197JPB0"/>
<keyword evidence="5" id="KW-1185">Reference proteome</keyword>
<feature type="compositionally biased region" description="Low complexity" evidence="3">
    <location>
        <begin position="51"/>
        <end position="62"/>
    </location>
</feature>
<feature type="region of interest" description="Disordered" evidence="3">
    <location>
        <begin position="803"/>
        <end position="831"/>
    </location>
</feature>
<accession>A0A197JPB0</accession>
<dbReference type="EMBL" id="KV442069">
    <property type="protein sequence ID" value="OAQ26189.1"/>
    <property type="molecule type" value="Genomic_DNA"/>
</dbReference>
<feature type="coiled-coil region" evidence="2">
    <location>
        <begin position="376"/>
        <end position="431"/>
    </location>
</feature>
<feature type="compositionally biased region" description="Basic and acidic residues" evidence="3">
    <location>
        <begin position="66"/>
        <end position="81"/>
    </location>
</feature>
<evidence type="ECO:0000256" key="1">
    <source>
        <dbReference type="ARBA" id="ARBA00023054"/>
    </source>
</evidence>
<evidence type="ECO:0000256" key="2">
    <source>
        <dbReference type="SAM" id="Coils"/>
    </source>
</evidence>
<dbReference type="PANTHER" id="PTHR32083">
    <property type="entry name" value="CILIA AND FLAGELLA-ASSOCIATED PROTEIN 58-RELATED"/>
    <property type="match status" value="1"/>
</dbReference>
<name>A0A197JPB0_9FUNG</name>
<proteinExistence type="predicted"/>
<reference evidence="4 5" key="1">
    <citation type="submission" date="2016-05" db="EMBL/GenBank/DDBJ databases">
        <title>Genome sequencing reveals origins of a unique bacterial endosymbiosis in the earliest lineages of terrestrial Fungi.</title>
        <authorList>
            <consortium name="DOE Joint Genome Institute"/>
            <person name="Uehling J."/>
            <person name="Gryganskyi A."/>
            <person name="Hameed K."/>
            <person name="Tschaplinski T."/>
            <person name="Misztal P."/>
            <person name="Wu S."/>
            <person name="Desiro A."/>
            <person name="Vande Pol N."/>
            <person name="Du Z.-Y."/>
            <person name="Zienkiewicz A."/>
            <person name="Zienkiewicz K."/>
            <person name="Morin E."/>
            <person name="Tisserant E."/>
            <person name="Splivallo R."/>
            <person name="Hainaut M."/>
            <person name="Henrissat B."/>
            <person name="Ohm R."/>
            <person name="Kuo A."/>
            <person name="Yan J."/>
            <person name="Lipzen A."/>
            <person name="Nolan M."/>
            <person name="Labutti K."/>
            <person name="Barry K."/>
            <person name="Goldstein A."/>
            <person name="Labbe J."/>
            <person name="Schadt C."/>
            <person name="Tuskan G."/>
            <person name="Grigoriev I."/>
            <person name="Martin F."/>
            <person name="Vilgalys R."/>
            <person name="Bonito G."/>
        </authorList>
    </citation>
    <scope>NUCLEOTIDE SEQUENCE [LARGE SCALE GENOMIC DNA]</scope>
    <source>
        <strain evidence="4 5">AG-77</strain>
    </source>
</reference>
<feature type="region of interest" description="Disordered" evidence="3">
    <location>
        <begin position="893"/>
        <end position="914"/>
    </location>
</feature>
<evidence type="ECO:0000313" key="5">
    <source>
        <dbReference type="Proteomes" id="UP000078512"/>
    </source>
</evidence>
<dbReference type="OrthoDB" id="2402569at2759"/>